<dbReference type="Pfam" id="PF25145">
    <property type="entry name" value="NfeD1b_N"/>
    <property type="match status" value="1"/>
</dbReference>
<comment type="caution">
    <text evidence="10">The sequence shown here is derived from an EMBL/GenBank/DDBJ whole genome shotgun (WGS) entry which is preliminary data.</text>
</comment>
<evidence type="ECO:0000259" key="8">
    <source>
        <dbReference type="Pfam" id="PF24961"/>
    </source>
</evidence>
<dbReference type="Proteomes" id="UP000264589">
    <property type="component" value="Unassembled WGS sequence"/>
</dbReference>
<keyword evidence="2 6" id="KW-0812">Transmembrane</keyword>
<evidence type="ECO:0000256" key="6">
    <source>
        <dbReference type="SAM" id="Phobius"/>
    </source>
</evidence>
<dbReference type="InterPro" id="IPR002810">
    <property type="entry name" value="NfeD-like_C"/>
</dbReference>
<feature type="transmembrane region" description="Helical" evidence="6">
    <location>
        <begin position="385"/>
        <end position="403"/>
    </location>
</feature>
<dbReference type="CDD" id="cd07020">
    <property type="entry name" value="Clp_protease_NfeD_1"/>
    <property type="match status" value="1"/>
</dbReference>
<feature type="region of interest" description="Disordered" evidence="5">
    <location>
        <begin position="160"/>
        <end position="207"/>
    </location>
</feature>
<feature type="domain" description="NfeD-like C-terminal" evidence="7">
    <location>
        <begin position="449"/>
        <end position="501"/>
    </location>
</feature>
<evidence type="ECO:0000313" key="11">
    <source>
        <dbReference type="Proteomes" id="UP000264589"/>
    </source>
</evidence>
<feature type="compositionally biased region" description="Acidic residues" evidence="5">
    <location>
        <begin position="185"/>
        <end position="199"/>
    </location>
</feature>
<dbReference type="InterPro" id="IPR029045">
    <property type="entry name" value="ClpP/crotonase-like_dom_sf"/>
</dbReference>
<evidence type="ECO:0000256" key="1">
    <source>
        <dbReference type="ARBA" id="ARBA00004141"/>
    </source>
</evidence>
<organism evidence="10 11">
    <name type="scientific">Parvularcula marina</name>
    <dbReference type="NCBI Taxonomy" id="2292771"/>
    <lineage>
        <taxon>Bacteria</taxon>
        <taxon>Pseudomonadati</taxon>
        <taxon>Pseudomonadota</taxon>
        <taxon>Alphaproteobacteria</taxon>
        <taxon>Parvularculales</taxon>
        <taxon>Parvularculaceae</taxon>
        <taxon>Parvularcula</taxon>
    </lineage>
</organism>
<dbReference type="InParanoid" id="A0A371RGF8"/>
<dbReference type="InterPro" id="IPR012340">
    <property type="entry name" value="NA-bd_OB-fold"/>
</dbReference>
<feature type="transmembrane region" description="Helical" evidence="6">
    <location>
        <begin position="409"/>
        <end position="433"/>
    </location>
</feature>
<reference evidence="10 11" key="1">
    <citation type="submission" date="2018-08" db="EMBL/GenBank/DDBJ databases">
        <title>Parvularcula sp. SM1705, isolated from surface water of the South Sea China.</title>
        <authorList>
            <person name="Sun L."/>
        </authorList>
    </citation>
    <scope>NUCLEOTIDE SEQUENCE [LARGE SCALE GENOMIC DNA]</scope>
    <source>
        <strain evidence="10 11">SM1705</strain>
    </source>
</reference>
<feature type="domain" description="NfeD integral membrane" evidence="8">
    <location>
        <begin position="315"/>
        <end position="428"/>
    </location>
</feature>
<dbReference type="EMBL" id="QUQO01000001">
    <property type="protein sequence ID" value="RFB04526.1"/>
    <property type="molecule type" value="Genomic_DNA"/>
</dbReference>
<dbReference type="SUPFAM" id="SSF52096">
    <property type="entry name" value="ClpP/crotonase"/>
    <property type="match status" value="1"/>
</dbReference>
<dbReference type="Pfam" id="PF24961">
    <property type="entry name" value="NfeD_membrane"/>
    <property type="match status" value="1"/>
</dbReference>
<keyword evidence="11" id="KW-1185">Reference proteome</keyword>
<comment type="subcellular location">
    <subcellularLocation>
        <location evidence="1">Membrane</location>
        <topology evidence="1">Multi-pass membrane protein</topology>
    </subcellularLocation>
</comment>
<name>A0A371RGF8_9PROT</name>
<accession>A0A371RGF8</accession>
<protein>
    <submittedName>
        <fullName evidence="10">Nodulation protein NfeD</fullName>
    </submittedName>
</protein>
<dbReference type="SUPFAM" id="SSF141322">
    <property type="entry name" value="NfeD domain-like"/>
    <property type="match status" value="1"/>
</dbReference>
<keyword evidence="3 6" id="KW-1133">Transmembrane helix</keyword>
<evidence type="ECO:0000259" key="9">
    <source>
        <dbReference type="Pfam" id="PF25145"/>
    </source>
</evidence>
<dbReference type="InterPro" id="IPR052165">
    <property type="entry name" value="Membrane_assoc_protease"/>
</dbReference>
<sequence>MRMSALWRREGAVKIISAGRVSMHGMTKPYRRTPFWVALALLGLILFTLQGIFGAIAQNDAQSRGTILTLDGPVTPASADYLVREIGAASSRDEELVIMEIDTPGGLVTSMKDIIQAILASDTPVVTYVSPQGAQSASAGLYIMYSAHVSAMAPATNTGSATPIEIGGSGGGESPFEEPAVPSSDPDEDEANGFGEESEPSSQPVDISNEASLRGKIIEDSVAYIRSLAELRGRNADWAEKAVRPPSASVTANEALELGVIDIVAEDLEDLLVQLDGRTVMVASGETTISTGDVVLTRVEPTLFERILGFLADPNVAAILLTLGTTGIIAELWNPGSILPGTVGIVCLLLALAAFRVLPYDGLFLALMGVGAFLVFIEFFTPTFGLAGATGIGLFTVGLWFLFPGEFRVAPAVLIGTVGSAAVVLGLSIFALAGSRSHGPLIGQEAIRKRTGRVDEWDPKTGEGHVIVDGERWRARSKDPLKEGDAIKVQDVDGIVLVVKKNSASQNGVSRFMPRRGQPETN</sequence>
<evidence type="ECO:0000256" key="4">
    <source>
        <dbReference type="ARBA" id="ARBA00023136"/>
    </source>
</evidence>
<dbReference type="AlphaFoldDB" id="A0A371RGF8"/>
<feature type="transmembrane region" description="Helical" evidence="6">
    <location>
        <begin position="363"/>
        <end position="380"/>
    </location>
</feature>
<evidence type="ECO:0000259" key="7">
    <source>
        <dbReference type="Pfam" id="PF01957"/>
    </source>
</evidence>
<evidence type="ECO:0000313" key="10">
    <source>
        <dbReference type="EMBL" id="RFB04526.1"/>
    </source>
</evidence>
<evidence type="ECO:0000256" key="3">
    <source>
        <dbReference type="ARBA" id="ARBA00022989"/>
    </source>
</evidence>
<keyword evidence="4 6" id="KW-0472">Membrane</keyword>
<dbReference type="Gene3D" id="3.90.226.10">
    <property type="entry name" value="2-enoyl-CoA Hydratase, Chain A, domain 1"/>
    <property type="match status" value="1"/>
</dbReference>
<evidence type="ECO:0000256" key="2">
    <source>
        <dbReference type="ARBA" id="ARBA00022692"/>
    </source>
</evidence>
<dbReference type="Pfam" id="PF01957">
    <property type="entry name" value="NfeD"/>
    <property type="match status" value="1"/>
</dbReference>
<gene>
    <name evidence="10" type="ORF">DX908_04060</name>
</gene>
<feature type="transmembrane region" description="Helical" evidence="6">
    <location>
        <begin position="337"/>
        <end position="357"/>
    </location>
</feature>
<evidence type="ECO:0000256" key="5">
    <source>
        <dbReference type="SAM" id="MobiDB-lite"/>
    </source>
</evidence>
<proteinExistence type="predicted"/>
<dbReference type="PANTHER" id="PTHR33507:SF4">
    <property type="entry name" value="NODULATION COMPETITIVENESS PROTEIN NFED"/>
    <property type="match status" value="1"/>
</dbReference>
<dbReference type="GO" id="GO:0016020">
    <property type="term" value="C:membrane"/>
    <property type="evidence" value="ECO:0007669"/>
    <property type="project" value="UniProtKB-SubCell"/>
</dbReference>
<dbReference type="InterPro" id="IPR056738">
    <property type="entry name" value="NfeD1b_N"/>
</dbReference>
<dbReference type="InterPro" id="IPR056739">
    <property type="entry name" value="NfeD_membrane"/>
</dbReference>
<feature type="domain" description="NfeD1b N-terminal" evidence="9">
    <location>
        <begin position="76"/>
        <end position="170"/>
    </location>
</feature>
<dbReference type="PANTHER" id="PTHR33507">
    <property type="entry name" value="INNER MEMBRANE PROTEIN YBBJ"/>
    <property type="match status" value="1"/>
</dbReference>
<dbReference type="Gene3D" id="2.40.50.140">
    <property type="entry name" value="Nucleic acid-binding proteins"/>
    <property type="match status" value="1"/>
</dbReference>